<dbReference type="Proteomes" id="UP001500325">
    <property type="component" value="Unassembled WGS sequence"/>
</dbReference>
<organism evidence="1 2">
    <name type="scientific">Pseudonocardia yuanmonensis</name>
    <dbReference type="NCBI Taxonomy" id="1095914"/>
    <lineage>
        <taxon>Bacteria</taxon>
        <taxon>Bacillati</taxon>
        <taxon>Actinomycetota</taxon>
        <taxon>Actinomycetes</taxon>
        <taxon>Pseudonocardiales</taxon>
        <taxon>Pseudonocardiaceae</taxon>
        <taxon>Pseudonocardia</taxon>
    </lineage>
</organism>
<accession>A0ABP8WAX6</accession>
<gene>
    <name evidence="1" type="ORF">GCM10023215_21150</name>
</gene>
<reference evidence="2" key="1">
    <citation type="journal article" date="2019" name="Int. J. Syst. Evol. Microbiol.">
        <title>The Global Catalogue of Microorganisms (GCM) 10K type strain sequencing project: providing services to taxonomists for standard genome sequencing and annotation.</title>
        <authorList>
            <consortium name="The Broad Institute Genomics Platform"/>
            <consortium name="The Broad Institute Genome Sequencing Center for Infectious Disease"/>
            <person name="Wu L."/>
            <person name="Ma J."/>
        </authorList>
    </citation>
    <scope>NUCLEOTIDE SEQUENCE [LARGE SCALE GENOMIC DNA]</scope>
    <source>
        <strain evidence="2">JCM 18055</strain>
    </source>
</reference>
<dbReference type="EMBL" id="BAABIC010000006">
    <property type="protein sequence ID" value="GAA4685668.1"/>
    <property type="molecule type" value="Genomic_DNA"/>
</dbReference>
<proteinExistence type="predicted"/>
<comment type="caution">
    <text evidence="1">The sequence shown here is derived from an EMBL/GenBank/DDBJ whole genome shotgun (WGS) entry which is preliminary data.</text>
</comment>
<name>A0ABP8WAX6_9PSEU</name>
<sequence>MTQPRAESPASFSCLNQNEQLPNTFAPGSKYRGAVVLDVSSPNGTLIYNPGFSRVGGWEWVYPAS</sequence>
<evidence type="ECO:0000313" key="2">
    <source>
        <dbReference type="Proteomes" id="UP001500325"/>
    </source>
</evidence>
<keyword evidence="2" id="KW-1185">Reference proteome</keyword>
<protein>
    <submittedName>
        <fullName evidence="1">Uncharacterized protein</fullName>
    </submittedName>
</protein>
<evidence type="ECO:0000313" key="1">
    <source>
        <dbReference type="EMBL" id="GAA4685668.1"/>
    </source>
</evidence>